<keyword evidence="3" id="KW-1185">Reference proteome</keyword>
<sequence length="320" mass="34514">MPSTTNKNMNSPNDSDTQPSSIGSSASTIPEEVKMSPEPEPEEGEPSQTMAVTPYAALPPISNRSHLHLEGSSLLTTSGHGYGIDISPSLLSAYPTHQQHTTGSFLFAQAALANGQLTYNPATVLAGRATPAGGYNGPEPIMPLSTANTIPMWIYDFFPNFPHLPPSFLIFHSSIAHATSLVWSLGLGQHGRERARPSFDAVANVDTLEEVGITTIDSNDMTCPHCHLPFGTTTVEDDPSILAHMNEMDRELTWRLEASSALPFCENKPNNDPVKTQYGHIFGKQCLIQSLEEVNKRCSKCRQEYGGTAAVPTGPTAPLE</sequence>
<evidence type="ECO:0000256" key="1">
    <source>
        <dbReference type="SAM" id="MobiDB-lite"/>
    </source>
</evidence>
<dbReference type="Gene3D" id="3.30.40.10">
    <property type="entry name" value="Zinc/RING finger domain, C3HC4 (zinc finger)"/>
    <property type="match status" value="1"/>
</dbReference>
<name>A0AAD4I5L7_9PLEO</name>
<accession>A0AAD4I5L7</accession>
<evidence type="ECO:0000313" key="3">
    <source>
        <dbReference type="Proteomes" id="UP001199106"/>
    </source>
</evidence>
<reference evidence="2" key="1">
    <citation type="submission" date="2021-07" db="EMBL/GenBank/DDBJ databases">
        <title>Genome Resource of American Ginseng Black Spot Pathogen Alternaria panax.</title>
        <authorList>
            <person name="Qiu C."/>
            <person name="Wang W."/>
            <person name="Liu Z."/>
        </authorList>
    </citation>
    <scope>NUCLEOTIDE SEQUENCE</scope>
    <source>
        <strain evidence="2">BNCC115425</strain>
    </source>
</reference>
<dbReference type="SUPFAM" id="SSF57850">
    <property type="entry name" value="RING/U-box"/>
    <property type="match status" value="1"/>
</dbReference>
<organism evidence="2 3">
    <name type="scientific">Alternaria panax</name>
    <dbReference type="NCBI Taxonomy" id="48097"/>
    <lineage>
        <taxon>Eukaryota</taxon>
        <taxon>Fungi</taxon>
        <taxon>Dikarya</taxon>
        <taxon>Ascomycota</taxon>
        <taxon>Pezizomycotina</taxon>
        <taxon>Dothideomycetes</taxon>
        <taxon>Pleosporomycetidae</taxon>
        <taxon>Pleosporales</taxon>
        <taxon>Pleosporineae</taxon>
        <taxon>Pleosporaceae</taxon>
        <taxon>Alternaria</taxon>
        <taxon>Alternaria sect. Panax</taxon>
    </lineage>
</organism>
<proteinExistence type="predicted"/>
<feature type="region of interest" description="Disordered" evidence="1">
    <location>
        <begin position="1"/>
        <end position="48"/>
    </location>
</feature>
<dbReference type="AlphaFoldDB" id="A0AAD4I5L7"/>
<protein>
    <submittedName>
        <fullName evidence="2">Uncharacterized protein</fullName>
    </submittedName>
</protein>
<dbReference type="EMBL" id="JAANER010000005">
    <property type="protein sequence ID" value="KAG9189720.1"/>
    <property type="molecule type" value="Genomic_DNA"/>
</dbReference>
<dbReference type="InterPro" id="IPR013083">
    <property type="entry name" value="Znf_RING/FYVE/PHD"/>
</dbReference>
<feature type="compositionally biased region" description="Polar residues" evidence="1">
    <location>
        <begin position="1"/>
        <end position="28"/>
    </location>
</feature>
<dbReference type="Proteomes" id="UP001199106">
    <property type="component" value="Unassembled WGS sequence"/>
</dbReference>
<comment type="caution">
    <text evidence="2">The sequence shown here is derived from an EMBL/GenBank/DDBJ whole genome shotgun (WGS) entry which is preliminary data.</text>
</comment>
<evidence type="ECO:0000313" key="2">
    <source>
        <dbReference type="EMBL" id="KAG9189720.1"/>
    </source>
</evidence>
<gene>
    <name evidence="2" type="ORF">G6011_06588</name>
</gene>